<protein>
    <recommendedName>
        <fullName evidence="3">DUF1795 domain-containing protein</fullName>
    </recommendedName>
</protein>
<reference evidence="1 2" key="1">
    <citation type="submission" date="2021-04" db="EMBL/GenBank/DDBJ databases">
        <authorList>
            <person name="Ivanova A."/>
        </authorList>
    </citation>
    <scope>NUCLEOTIDE SEQUENCE [LARGE SCALE GENOMIC DNA]</scope>
    <source>
        <strain evidence="1 2">G18</strain>
    </source>
</reference>
<evidence type="ECO:0008006" key="3">
    <source>
        <dbReference type="Google" id="ProtNLM"/>
    </source>
</evidence>
<gene>
    <name evidence="1" type="ORF">J8F10_28520</name>
</gene>
<accession>A0ABS5BZP0</accession>
<dbReference type="EMBL" id="JAGKQQ010000001">
    <property type="protein sequence ID" value="MBP3959207.1"/>
    <property type="molecule type" value="Genomic_DNA"/>
</dbReference>
<organism evidence="1 2">
    <name type="scientific">Gemmata palustris</name>
    <dbReference type="NCBI Taxonomy" id="2822762"/>
    <lineage>
        <taxon>Bacteria</taxon>
        <taxon>Pseudomonadati</taxon>
        <taxon>Planctomycetota</taxon>
        <taxon>Planctomycetia</taxon>
        <taxon>Gemmatales</taxon>
        <taxon>Gemmataceae</taxon>
        <taxon>Gemmata</taxon>
    </lineage>
</organism>
<evidence type="ECO:0000313" key="2">
    <source>
        <dbReference type="Proteomes" id="UP000676565"/>
    </source>
</evidence>
<dbReference type="Proteomes" id="UP000676565">
    <property type="component" value="Unassembled WGS sequence"/>
</dbReference>
<evidence type="ECO:0000313" key="1">
    <source>
        <dbReference type="EMBL" id="MBP3959207.1"/>
    </source>
</evidence>
<dbReference type="RefSeq" id="WP_210659790.1">
    <property type="nucleotide sequence ID" value="NZ_JAGKQQ010000001.1"/>
</dbReference>
<comment type="caution">
    <text evidence="1">The sequence shown here is derived from an EMBL/GenBank/DDBJ whole genome shotgun (WGS) entry which is preliminary data.</text>
</comment>
<name>A0ABS5BZP0_9BACT</name>
<keyword evidence="2" id="KW-1185">Reference proteome</keyword>
<proteinExistence type="predicted"/>
<sequence>MRILVTFVALALLSPLTGCGKRGFKDFTQFAQPDAKYTVLMPGTPSCDVRNEYGFQLTTHAIEVGGEGYAVSSADIPPGTPCDLSGAVNGLSQKVSGTATRSEGASRNGSGWREFEIEGQNPHTFYSGRVLFTRGRFYIVLVFGRDAKLSNQQVRTFLDSFRITDGGDTPGPGWAVTPAPAPTPAPSRVAPHPAIPAPPPTYSHTREPMLGSAFEPEFQDVAPNGGLLAGFDVWYGPYADYEIIVGIRPIYRTGGVDSAGLLHGTETHRGARALAKPGYAVGHVDVRFGGAVDSLTPTFMKIANGRLDPNDVYTGETVGGIGGYGPQQLGDGTPIVGIVGRKNGSLTAFGVMRAGKK</sequence>